<dbReference type="RefSeq" id="WP_194514051.1">
    <property type="nucleotide sequence ID" value="NZ_JADIXP010000012.1"/>
</dbReference>
<dbReference type="AlphaFoldDB" id="A0ABD4KD13"/>
<name>A0ABD4KD13_9ENTR</name>
<sequence>MKHLPNENAFRTWFTTEYLGIDGKYPSIFSPEEIEMVVQDKMPQGFPCVVILIPDGGAYRYGQEEIRYLYRQDIIEFGHYFGLEFK</sequence>
<protein>
    <submittedName>
        <fullName evidence="1">Uncharacterized protein</fullName>
    </submittedName>
</protein>
<dbReference type="EMBL" id="JADIXP010000012">
    <property type="protein sequence ID" value="MBF4179837.1"/>
    <property type="molecule type" value="Genomic_DNA"/>
</dbReference>
<accession>A0ABD4KD13</accession>
<gene>
    <name evidence="1" type="ORF">ISP11_18390</name>
</gene>
<proteinExistence type="predicted"/>
<reference evidence="1 2" key="1">
    <citation type="submission" date="2020-11" db="EMBL/GenBank/DDBJ databases">
        <title>Identification of Lelliottia nimipressuralis from Wound Infection by Whole Genome-Based Bacterial Identification.</title>
        <authorList>
            <person name="Navarathna D.H."/>
            <person name="Choi H."/>
            <person name="Jinadatha C."/>
            <person name="Chatterjee P."/>
            <person name="Hwang M."/>
        </authorList>
    </citation>
    <scope>NUCLEOTIDE SEQUENCE [LARGE SCALE GENOMIC DNA]</scope>
    <source>
        <strain evidence="1 2">DN2020</strain>
    </source>
</reference>
<evidence type="ECO:0000313" key="1">
    <source>
        <dbReference type="EMBL" id="MBF4179837.1"/>
    </source>
</evidence>
<comment type="caution">
    <text evidence="1">The sequence shown here is derived from an EMBL/GenBank/DDBJ whole genome shotgun (WGS) entry which is preliminary data.</text>
</comment>
<organism evidence="1 2">
    <name type="scientific">Lelliottia nimipressuralis</name>
    <dbReference type="NCBI Taxonomy" id="69220"/>
    <lineage>
        <taxon>Bacteria</taxon>
        <taxon>Pseudomonadati</taxon>
        <taxon>Pseudomonadota</taxon>
        <taxon>Gammaproteobacteria</taxon>
        <taxon>Enterobacterales</taxon>
        <taxon>Enterobacteriaceae</taxon>
        <taxon>Lelliottia</taxon>
    </lineage>
</organism>
<dbReference type="Proteomes" id="UP000628560">
    <property type="component" value="Unassembled WGS sequence"/>
</dbReference>
<evidence type="ECO:0000313" key="2">
    <source>
        <dbReference type="Proteomes" id="UP000628560"/>
    </source>
</evidence>